<name>A0A1S3FVX3_DIPOR</name>
<dbReference type="PROSITE" id="PS00518">
    <property type="entry name" value="ZF_RING_1"/>
    <property type="match status" value="1"/>
</dbReference>
<dbReference type="SMART" id="SM00589">
    <property type="entry name" value="PRY"/>
    <property type="match status" value="1"/>
</dbReference>
<dbReference type="InParanoid" id="A0A1S3FVX3"/>
<dbReference type="FunFam" id="2.60.120.920:FF:000004">
    <property type="entry name" value="Butyrophilin subfamily 1 member A1"/>
    <property type="match status" value="1"/>
</dbReference>
<dbReference type="Gene3D" id="2.60.120.920">
    <property type="match status" value="1"/>
</dbReference>
<dbReference type="SMART" id="SM00184">
    <property type="entry name" value="RING"/>
    <property type="match status" value="1"/>
</dbReference>
<evidence type="ECO:0000313" key="9">
    <source>
        <dbReference type="RefSeq" id="XP_012880708.1"/>
    </source>
</evidence>
<dbReference type="InterPro" id="IPR013083">
    <property type="entry name" value="Znf_RING/FYVE/PHD"/>
</dbReference>
<dbReference type="InterPro" id="IPR003879">
    <property type="entry name" value="Butyrophylin_SPRY"/>
</dbReference>
<dbReference type="InterPro" id="IPR050143">
    <property type="entry name" value="TRIM/RBCC"/>
</dbReference>
<evidence type="ECO:0000259" key="5">
    <source>
        <dbReference type="PROSITE" id="PS50089"/>
    </source>
</evidence>
<evidence type="ECO:0000256" key="2">
    <source>
        <dbReference type="ARBA" id="ARBA00022771"/>
    </source>
</evidence>
<dbReference type="InterPro" id="IPR000315">
    <property type="entry name" value="Znf_B-box"/>
</dbReference>
<dbReference type="Gene3D" id="3.30.40.10">
    <property type="entry name" value="Zinc/RING finger domain, C3HC4 (zinc finger)"/>
    <property type="match status" value="1"/>
</dbReference>
<dbReference type="InterPro" id="IPR006574">
    <property type="entry name" value="PRY"/>
</dbReference>
<evidence type="ECO:0000259" key="7">
    <source>
        <dbReference type="PROSITE" id="PS50188"/>
    </source>
</evidence>
<evidence type="ECO:0000256" key="4">
    <source>
        <dbReference type="PROSITE-ProRule" id="PRU00024"/>
    </source>
</evidence>
<dbReference type="GeneID" id="105992399"/>
<evidence type="ECO:0000256" key="3">
    <source>
        <dbReference type="ARBA" id="ARBA00022833"/>
    </source>
</evidence>
<keyword evidence="8" id="KW-1185">Reference proteome</keyword>
<dbReference type="PRINTS" id="PR01407">
    <property type="entry name" value="BUTYPHLNCDUF"/>
</dbReference>
<dbReference type="SMART" id="SM00449">
    <property type="entry name" value="SPRY"/>
    <property type="match status" value="1"/>
</dbReference>
<evidence type="ECO:0000256" key="1">
    <source>
        <dbReference type="ARBA" id="ARBA00022723"/>
    </source>
</evidence>
<dbReference type="RefSeq" id="XP_012880708.1">
    <property type="nucleotide sequence ID" value="XM_013025254.1"/>
</dbReference>
<dbReference type="AlphaFoldDB" id="A0A1S3FVX3"/>
<dbReference type="PANTHER" id="PTHR24103">
    <property type="entry name" value="E3 UBIQUITIN-PROTEIN LIGASE TRIM"/>
    <property type="match status" value="1"/>
</dbReference>
<dbReference type="SUPFAM" id="SSF57845">
    <property type="entry name" value="B-box zinc-binding domain"/>
    <property type="match status" value="1"/>
</dbReference>
<dbReference type="PROSITE" id="PS50119">
    <property type="entry name" value="ZF_BBOX"/>
    <property type="match status" value="1"/>
</dbReference>
<dbReference type="Proteomes" id="UP000081671">
    <property type="component" value="Unplaced"/>
</dbReference>
<feature type="domain" description="B30.2/SPRY" evidence="7">
    <location>
        <begin position="282"/>
        <end position="469"/>
    </location>
</feature>
<dbReference type="FunCoup" id="A0A1S3FVX3">
    <property type="interactions" value="21"/>
</dbReference>
<gene>
    <name evidence="9" type="primary">LOC105992399</name>
</gene>
<dbReference type="Pfam" id="PF13765">
    <property type="entry name" value="PRY"/>
    <property type="match status" value="1"/>
</dbReference>
<reference evidence="9" key="1">
    <citation type="submission" date="2025-08" db="UniProtKB">
        <authorList>
            <consortium name="RefSeq"/>
        </authorList>
    </citation>
    <scope>IDENTIFICATION</scope>
    <source>
        <tissue evidence="9">Kidney</tissue>
    </source>
</reference>
<organism evidence="8 9">
    <name type="scientific">Dipodomys ordii</name>
    <name type="common">Ord's kangaroo rat</name>
    <dbReference type="NCBI Taxonomy" id="10020"/>
    <lineage>
        <taxon>Eukaryota</taxon>
        <taxon>Metazoa</taxon>
        <taxon>Chordata</taxon>
        <taxon>Craniata</taxon>
        <taxon>Vertebrata</taxon>
        <taxon>Euteleostomi</taxon>
        <taxon>Mammalia</taxon>
        <taxon>Eutheria</taxon>
        <taxon>Euarchontoglires</taxon>
        <taxon>Glires</taxon>
        <taxon>Rodentia</taxon>
        <taxon>Castorimorpha</taxon>
        <taxon>Heteromyidae</taxon>
        <taxon>Dipodomyinae</taxon>
        <taxon>Dipodomys</taxon>
    </lineage>
</organism>
<sequence>MEVRSGLAHLQEESCCPICLDYFKDPVTIDCGHNFCFDCLHMCWKDLHSGPADDFPCPVCRFHFARIHFKRNPQLRNLAEIAKQLQVRRSKRQQRLEEHPMCQKHNQFLTFFCSRDMQVLCPLCSFSAEHQSHYICSVKTIASYHRGLVKESLSTLQSNAERADKVVALQGTRSKELRAQVELRTDEINSEFEQVRWFFQVQQEALLQQMREEESSILTELQKHLVTLSSQVSTLLHLLKEVKDKQASSDLELLTDVKSLHDRLHNRKSPELVSFQLKEYAFGLPPQYSSLDPIIKKFHIQVSLDPNTAHPYLVVSEDRKMVWYSQGRENSSRELCAAVLGLEKFVSGRHYWEVEVGSKGRWTLGVCQNRLPRNWSNHTAVHKGVWAVGLYTEEEGYVAFGPRKTHIMTRVRPSKVGIFLDYELGEVFFYNMTDKSLLYSFSDSFTNPICSFFCPGVDPEPLKIAPLSR</sequence>
<dbReference type="GO" id="GO:0008270">
    <property type="term" value="F:zinc ion binding"/>
    <property type="evidence" value="ECO:0007669"/>
    <property type="project" value="UniProtKB-KW"/>
</dbReference>
<feature type="domain" description="B box-type" evidence="6">
    <location>
        <begin position="97"/>
        <end position="138"/>
    </location>
</feature>
<dbReference type="SUPFAM" id="SSF49899">
    <property type="entry name" value="Concanavalin A-like lectins/glucanases"/>
    <property type="match status" value="1"/>
</dbReference>
<keyword evidence="1" id="KW-0479">Metal-binding</keyword>
<evidence type="ECO:0000259" key="6">
    <source>
        <dbReference type="PROSITE" id="PS50119"/>
    </source>
</evidence>
<dbReference type="InterPro" id="IPR001870">
    <property type="entry name" value="B30.2/SPRY"/>
</dbReference>
<dbReference type="InterPro" id="IPR043136">
    <property type="entry name" value="B30.2/SPRY_sf"/>
</dbReference>
<dbReference type="Pfam" id="PF15227">
    <property type="entry name" value="zf-C3HC4_4"/>
    <property type="match status" value="1"/>
</dbReference>
<dbReference type="Pfam" id="PF00643">
    <property type="entry name" value="zf-B_box"/>
    <property type="match status" value="1"/>
</dbReference>
<proteinExistence type="predicted"/>
<dbReference type="Pfam" id="PF00622">
    <property type="entry name" value="SPRY"/>
    <property type="match status" value="1"/>
</dbReference>
<protein>
    <submittedName>
        <fullName evidence="9">Tripartite motif-containing protein 60-like</fullName>
    </submittedName>
</protein>
<evidence type="ECO:0000313" key="8">
    <source>
        <dbReference type="Proteomes" id="UP000081671"/>
    </source>
</evidence>
<dbReference type="InterPro" id="IPR003877">
    <property type="entry name" value="SPRY_dom"/>
</dbReference>
<dbReference type="PROSITE" id="PS50188">
    <property type="entry name" value="B302_SPRY"/>
    <property type="match status" value="1"/>
</dbReference>
<dbReference type="OrthoDB" id="128536at2759"/>
<dbReference type="KEGG" id="dord:105992399"/>
<dbReference type="PROSITE" id="PS50089">
    <property type="entry name" value="ZF_RING_2"/>
    <property type="match status" value="1"/>
</dbReference>
<dbReference type="Gene3D" id="3.30.160.60">
    <property type="entry name" value="Classic Zinc Finger"/>
    <property type="match status" value="1"/>
</dbReference>
<dbReference type="InterPro" id="IPR017907">
    <property type="entry name" value="Znf_RING_CS"/>
</dbReference>
<dbReference type="SUPFAM" id="SSF57850">
    <property type="entry name" value="RING/U-box"/>
    <property type="match status" value="1"/>
</dbReference>
<feature type="domain" description="RING-type" evidence="5">
    <location>
        <begin position="16"/>
        <end position="61"/>
    </location>
</feature>
<dbReference type="InterPro" id="IPR013320">
    <property type="entry name" value="ConA-like_dom_sf"/>
</dbReference>
<accession>A0A1S3FVX3</accession>
<keyword evidence="3" id="KW-0862">Zinc</keyword>
<dbReference type="InterPro" id="IPR001841">
    <property type="entry name" value="Znf_RING"/>
</dbReference>
<keyword evidence="2 4" id="KW-0863">Zinc-finger</keyword>